<dbReference type="RefSeq" id="WP_015185418.1">
    <property type="nucleotide sequence ID" value="NC_019738.1"/>
</dbReference>
<dbReference type="EMBL" id="CP003630">
    <property type="protein sequence ID" value="AFZ21285.1"/>
    <property type="molecule type" value="Genomic_DNA"/>
</dbReference>
<sequence length="151" mass="17038">MKIKPLIFLTIAVLFSTVLNRAATARPLEQYEQEVNNQLQHAIKTAKDEGYQLSFPPNVTKLARKAEAPKTVMLYPNREYSFVAVCDRNCDQIRLAIKDKDGKSIMVTPTADPVAVVTFKPPSEDRYQITVRMEKCSLPSCYIGLGIFAKR</sequence>
<evidence type="ECO:0000313" key="3">
    <source>
        <dbReference type="Proteomes" id="UP000010471"/>
    </source>
</evidence>
<dbReference type="Proteomes" id="UP000010471">
    <property type="component" value="Chromosome"/>
</dbReference>
<dbReference type="AlphaFoldDB" id="K9WLK0"/>
<dbReference type="KEGG" id="mic:Mic7113_5657"/>
<feature type="signal peptide" evidence="1">
    <location>
        <begin position="1"/>
        <end position="25"/>
    </location>
</feature>
<feature type="chain" id="PRO_5003937359" evidence="1">
    <location>
        <begin position="26"/>
        <end position="151"/>
    </location>
</feature>
<keyword evidence="3" id="KW-1185">Reference proteome</keyword>
<evidence type="ECO:0000313" key="2">
    <source>
        <dbReference type="EMBL" id="AFZ21285.1"/>
    </source>
</evidence>
<dbReference type="OrthoDB" id="71876at2"/>
<protein>
    <submittedName>
        <fullName evidence="2">Uncharacterized protein</fullName>
    </submittedName>
</protein>
<gene>
    <name evidence="2" type="ORF">Mic7113_5657</name>
</gene>
<proteinExistence type="predicted"/>
<accession>K9WLK0</accession>
<organism evidence="2 3">
    <name type="scientific">Allocoleopsis franciscana PCC 7113</name>
    <dbReference type="NCBI Taxonomy" id="1173027"/>
    <lineage>
        <taxon>Bacteria</taxon>
        <taxon>Bacillati</taxon>
        <taxon>Cyanobacteriota</taxon>
        <taxon>Cyanophyceae</taxon>
        <taxon>Coleofasciculales</taxon>
        <taxon>Coleofasciculaceae</taxon>
        <taxon>Allocoleopsis</taxon>
        <taxon>Allocoleopsis franciscana</taxon>
    </lineage>
</organism>
<dbReference type="eggNOG" id="ENOG502ZSX6">
    <property type="taxonomic scope" value="Bacteria"/>
</dbReference>
<keyword evidence="1" id="KW-0732">Signal</keyword>
<dbReference type="HOGENOM" id="CLU_1559801_0_0_3"/>
<evidence type="ECO:0000256" key="1">
    <source>
        <dbReference type="SAM" id="SignalP"/>
    </source>
</evidence>
<name>K9WLK0_9CYAN</name>
<dbReference type="STRING" id="1173027.Mic7113_5657"/>
<reference evidence="2 3" key="1">
    <citation type="submission" date="2012-06" db="EMBL/GenBank/DDBJ databases">
        <title>Finished chromosome of genome of Microcoleus sp. PCC 7113.</title>
        <authorList>
            <consortium name="US DOE Joint Genome Institute"/>
            <person name="Gugger M."/>
            <person name="Coursin T."/>
            <person name="Rippka R."/>
            <person name="Tandeau De Marsac N."/>
            <person name="Huntemann M."/>
            <person name="Wei C.-L."/>
            <person name="Han J."/>
            <person name="Detter J.C."/>
            <person name="Han C."/>
            <person name="Tapia R."/>
            <person name="Chen A."/>
            <person name="Kyrpides N."/>
            <person name="Mavromatis K."/>
            <person name="Markowitz V."/>
            <person name="Szeto E."/>
            <person name="Ivanova N."/>
            <person name="Pagani I."/>
            <person name="Pati A."/>
            <person name="Goodwin L."/>
            <person name="Nordberg H.P."/>
            <person name="Cantor M.N."/>
            <person name="Hua S.X."/>
            <person name="Woyke T."/>
            <person name="Kerfeld C.A."/>
        </authorList>
    </citation>
    <scope>NUCLEOTIDE SEQUENCE [LARGE SCALE GENOMIC DNA]</scope>
    <source>
        <strain evidence="2 3">PCC 7113</strain>
    </source>
</reference>